<evidence type="ECO:0000313" key="3">
    <source>
        <dbReference type="EMBL" id="MCU7237959.1"/>
    </source>
</evidence>
<evidence type="ECO:0000256" key="1">
    <source>
        <dbReference type="SAM" id="MobiDB-lite"/>
    </source>
</evidence>
<name>A0ABT2V8B4_9PSED</name>
<dbReference type="InterPro" id="IPR022385">
    <property type="entry name" value="Rhs_assc_core"/>
</dbReference>
<dbReference type="NCBIfam" id="TIGR03696">
    <property type="entry name" value="Rhs_assc_core"/>
    <property type="match status" value="1"/>
</dbReference>
<accession>A0ABT2V8B4</accession>
<evidence type="ECO:0000256" key="2">
    <source>
        <dbReference type="SAM" id="Phobius"/>
    </source>
</evidence>
<protein>
    <submittedName>
        <fullName evidence="3">RHS repeat-associated core domain-containing protein</fullName>
    </submittedName>
</protein>
<dbReference type="SUPFAM" id="SSF56399">
    <property type="entry name" value="ADP-ribosylation"/>
    <property type="match status" value="1"/>
</dbReference>
<dbReference type="EMBL" id="JAOSLA010000007">
    <property type="protein sequence ID" value="MCU7237959.1"/>
    <property type="molecule type" value="Genomic_DNA"/>
</dbReference>
<feature type="transmembrane region" description="Helical" evidence="2">
    <location>
        <begin position="193"/>
        <end position="217"/>
    </location>
</feature>
<feature type="compositionally biased region" description="Polar residues" evidence="1">
    <location>
        <begin position="276"/>
        <end position="290"/>
    </location>
</feature>
<sequence>MNYLTACDQQHSVLATADTARSYPPYGALSAATGPRLAYCGQLRETLTGAYYLGNGHRSYTPRLMRFISPDALSPFAKGGVNAYAYCTGDPINYQDRTGRAPGPVLRRNYTLPDIGEPGWNLRGNMFRNVTGSEGNYPISSSTQTYSSSSESVLVDPSWGDDAAQAWMYSSAALAVGHTLAGFRQMSHNPRAAVANFGAAGVHAVGTGVAGVVYSMGVAGSLPMSTADQWLYGLGSGLVLGAQIASTSAAVHMSRSTPSANGGRSDNSVEMRVLNSGDSSSTVPAGNSDASRLLRENN</sequence>
<reference evidence="3" key="3">
    <citation type="journal article" date="2023" name="mSystems">
        <title>Charting the Lipopeptidome of Nonpathogenic Pseudomonas.</title>
        <authorList>
            <person name="Cesa-Luna C."/>
            <person name="Geudens N."/>
            <person name="Girard L."/>
            <person name="De Roo V."/>
            <person name="Maklad H.R."/>
            <person name="Martins J.C."/>
            <person name="Hofte M."/>
            <person name="De Mot R."/>
        </authorList>
    </citation>
    <scope>NUCLEOTIDE SEQUENCE</scope>
    <source>
        <strain evidence="3">COR51</strain>
    </source>
</reference>
<organism evidence="3 4">
    <name type="scientific">Pseudomonas peradeniyensis</name>
    <dbReference type="NCBI Taxonomy" id="2745488"/>
    <lineage>
        <taxon>Bacteria</taxon>
        <taxon>Pseudomonadati</taxon>
        <taxon>Pseudomonadota</taxon>
        <taxon>Gammaproteobacteria</taxon>
        <taxon>Pseudomonadales</taxon>
        <taxon>Pseudomonadaceae</taxon>
        <taxon>Pseudomonas</taxon>
    </lineage>
</organism>
<keyword evidence="2" id="KW-0472">Membrane</keyword>
<feature type="region of interest" description="Disordered" evidence="1">
    <location>
        <begin position="254"/>
        <end position="298"/>
    </location>
</feature>
<feature type="transmembrane region" description="Helical" evidence="2">
    <location>
        <begin position="229"/>
        <end position="251"/>
    </location>
</feature>
<dbReference type="Gene3D" id="2.180.10.10">
    <property type="entry name" value="RHS repeat-associated core"/>
    <property type="match status" value="1"/>
</dbReference>
<reference evidence="3" key="2">
    <citation type="submission" date="2022-09" db="EMBL/GenBank/DDBJ databases">
        <authorList>
            <person name="Cesa-Luna C."/>
            <person name="Girard L."/>
            <person name="Lood C."/>
            <person name="Hofte M."/>
            <person name="De Mot R."/>
        </authorList>
    </citation>
    <scope>NUCLEOTIDE SEQUENCE</scope>
    <source>
        <strain evidence="3">COR51</strain>
    </source>
</reference>
<comment type="caution">
    <text evidence="3">The sequence shown here is derived from an EMBL/GenBank/DDBJ whole genome shotgun (WGS) entry which is preliminary data.</text>
</comment>
<feature type="compositionally biased region" description="Polar residues" evidence="1">
    <location>
        <begin position="254"/>
        <end position="268"/>
    </location>
</feature>
<keyword evidence="4" id="KW-1185">Reference proteome</keyword>
<evidence type="ECO:0000313" key="4">
    <source>
        <dbReference type="Proteomes" id="UP001139994"/>
    </source>
</evidence>
<gene>
    <name evidence="3" type="ORF">OC929_07850</name>
</gene>
<reference evidence="3" key="1">
    <citation type="journal article" date="2022" name="Microbiol. Spectr.">
        <title>An Nuclear Magnetic Resonance Fingerprint Matching Approach for the Identification and Structural Re-Evaluation of Pseudomonas Lipopeptides.</title>
        <authorList>
            <person name="De Roo V."/>
            <person name="Verleysen Y."/>
            <person name="Kovacs B."/>
            <person name="De Vleeschouwer M."/>
            <person name="Muangkaew P."/>
            <person name="Girard L."/>
            <person name="Hofte M."/>
            <person name="De Mot R."/>
            <person name="Madder A."/>
            <person name="Geudens N."/>
            <person name="Martins J.C."/>
        </authorList>
    </citation>
    <scope>NUCLEOTIDE SEQUENCE</scope>
    <source>
        <strain evidence="3">COR51</strain>
    </source>
</reference>
<keyword evidence="2" id="KW-0812">Transmembrane</keyword>
<dbReference type="Proteomes" id="UP001139994">
    <property type="component" value="Unassembled WGS sequence"/>
</dbReference>
<keyword evidence="2" id="KW-1133">Transmembrane helix</keyword>
<proteinExistence type="predicted"/>